<evidence type="ECO:0000313" key="2">
    <source>
        <dbReference type="EMBL" id="KOF00116.1"/>
    </source>
</evidence>
<organism evidence="2 3">
    <name type="scientific">Stenotrophomonas geniculata N1</name>
    <dbReference type="NCBI Taxonomy" id="1167641"/>
    <lineage>
        <taxon>Bacteria</taxon>
        <taxon>Pseudomonadati</taxon>
        <taxon>Pseudomonadota</taxon>
        <taxon>Gammaproteobacteria</taxon>
        <taxon>Lysobacterales</taxon>
        <taxon>Lysobacteraceae</taxon>
        <taxon>Stenotrophomonas</taxon>
    </lineage>
</organism>
<feature type="transmembrane region" description="Helical" evidence="1">
    <location>
        <begin position="6"/>
        <end position="24"/>
    </location>
</feature>
<protein>
    <submittedName>
        <fullName evidence="2">Membrane protein</fullName>
    </submittedName>
</protein>
<dbReference type="GeneID" id="86939372"/>
<dbReference type="Proteomes" id="UP000036890">
    <property type="component" value="Unassembled WGS sequence"/>
</dbReference>
<dbReference type="OrthoDB" id="4764194at2"/>
<dbReference type="AlphaFoldDB" id="A0A0L8ACU6"/>
<keyword evidence="1" id="KW-0472">Membrane</keyword>
<reference evidence="2 3" key="1">
    <citation type="journal article" date="2012" name="J. Bacteriol.">
        <title>Genome sequence of a novel nicotine-degrading strain, Pseudomonas geniculata N1.</title>
        <authorList>
            <person name="Tang H."/>
            <person name="Yu H."/>
            <person name="Tai C."/>
            <person name="Huang K."/>
            <person name="Liu Y."/>
            <person name="Wang L."/>
            <person name="Yao Y."/>
            <person name="Wu G."/>
            <person name="Xu P."/>
        </authorList>
    </citation>
    <scope>NUCLEOTIDE SEQUENCE [LARGE SCALE GENOMIC DNA]</scope>
    <source>
        <strain evidence="2 3">N1</strain>
    </source>
</reference>
<keyword evidence="1" id="KW-1133">Transmembrane helix</keyword>
<accession>A0A0L8ACU6</accession>
<proteinExistence type="predicted"/>
<gene>
    <name evidence="2" type="ORF">W7K_07170</name>
</gene>
<sequence length="88" mass="9618">MHVLLVMVGGVLLLGVFLLFGRLWSVGQSQLPTALIAFIATWLLVTVANMWVGVSKAGYAVREELPILLLVFAVPALLAGLLYWRLAR</sequence>
<comment type="caution">
    <text evidence="2">The sequence shown here is derived from an EMBL/GenBank/DDBJ whole genome shotgun (WGS) entry which is preliminary data.</text>
</comment>
<dbReference type="EMBL" id="AJLO02000015">
    <property type="protein sequence ID" value="KOF00116.1"/>
    <property type="molecule type" value="Genomic_DNA"/>
</dbReference>
<evidence type="ECO:0000313" key="3">
    <source>
        <dbReference type="Proteomes" id="UP000036890"/>
    </source>
</evidence>
<feature type="transmembrane region" description="Helical" evidence="1">
    <location>
        <begin position="65"/>
        <end position="84"/>
    </location>
</feature>
<feature type="transmembrane region" description="Helical" evidence="1">
    <location>
        <begin position="31"/>
        <end position="53"/>
    </location>
</feature>
<dbReference type="RefSeq" id="WP_010485461.1">
    <property type="nucleotide sequence ID" value="NZ_AJLO02000015.1"/>
</dbReference>
<evidence type="ECO:0000256" key="1">
    <source>
        <dbReference type="SAM" id="Phobius"/>
    </source>
</evidence>
<name>A0A0L8ACU6_9GAMM</name>
<keyword evidence="1" id="KW-0812">Transmembrane</keyword>